<accession>A0A183CW89</accession>
<evidence type="ECO:0000313" key="3">
    <source>
        <dbReference type="WBParaSite" id="GPUH_0000073001-mRNA-1"/>
    </source>
</evidence>
<evidence type="ECO:0000313" key="1">
    <source>
        <dbReference type="EMBL" id="VDK28615.1"/>
    </source>
</evidence>
<reference evidence="1 2" key="2">
    <citation type="submission" date="2018-11" db="EMBL/GenBank/DDBJ databases">
        <authorList>
            <consortium name="Pathogen Informatics"/>
        </authorList>
    </citation>
    <scope>NUCLEOTIDE SEQUENCE [LARGE SCALE GENOMIC DNA]</scope>
</reference>
<sequence length="106" mass="11754">MFPTENGFGSIWSYEKRAEDETAARSARTPLGTMRFGKRGTVPLGTMRFGKRSELENFLDALVPVHPNGDRVDSNSGYVDNFYGKTVYLGPSGKRNSPLGTMRFGK</sequence>
<proteinExistence type="predicted"/>
<dbReference type="WBParaSite" id="GPUH_0000073001-mRNA-1">
    <property type="protein sequence ID" value="GPUH_0000073001-mRNA-1"/>
    <property type="gene ID" value="GPUH_0000073001"/>
</dbReference>
<organism evidence="3">
    <name type="scientific">Gongylonema pulchrum</name>
    <dbReference type="NCBI Taxonomy" id="637853"/>
    <lineage>
        <taxon>Eukaryota</taxon>
        <taxon>Metazoa</taxon>
        <taxon>Ecdysozoa</taxon>
        <taxon>Nematoda</taxon>
        <taxon>Chromadorea</taxon>
        <taxon>Rhabditida</taxon>
        <taxon>Spirurina</taxon>
        <taxon>Spiruromorpha</taxon>
        <taxon>Spiruroidea</taxon>
        <taxon>Gongylonematidae</taxon>
        <taxon>Gongylonema</taxon>
    </lineage>
</organism>
<dbReference type="EMBL" id="UYRT01000717">
    <property type="protein sequence ID" value="VDK28615.1"/>
    <property type="molecule type" value="Genomic_DNA"/>
</dbReference>
<keyword evidence="2" id="KW-1185">Reference proteome</keyword>
<dbReference type="AlphaFoldDB" id="A0A183CW89"/>
<dbReference type="OrthoDB" id="5874878at2759"/>
<gene>
    <name evidence="1" type="ORF">GPUH_LOCUS730</name>
</gene>
<reference evidence="3" key="1">
    <citation type="submission" date="2016-06" db="UniProtKB">
        <authorList>
            <consortium name="WormBaseParasite"/>
        </authorList>
    </citation>
    <scope>IDENTIFICATION</scope>
</reference>
<evidence type="ECO:0000313" key="2">
    <source>
        <dbReference type="Proteomes" id="UP000271098"/>
    </source>
</evidence>
<protein>
    <submittedName>
        <fullName evidence="3">Esterase</fullName>
    </submittedName>
</protein>
<name>A0A183CW89_9BILA</name>
<dbReference type="Proteomes" id="UP000271098">
    <property type="component" value="Unassembled WGS sequence"/>
</dbReference>